<accession>A0ABQ3M919</accession>
<dbReference type="Gene3D" id="3.30.565.10">
    <property type="entry name" value="Histidine kinase-like ATPase, C-terminal domain"/>
    <property type="match status" value="1"/>
</dbReference>
<keyword evidence="2" id="KW-1185">Reference proteome</keyword>
<dbReference type="EMBL" id="BNAY01000011">
    <property type="protein sequence ID" value="GHH34292.1"/>
    <property type="molecule type" value="Genomic_DNA"/>
</dbReference>
<evidence type="ECO:0000313" key="2">
    <source>
        <dbReference type="Proteomes" id="UP000635387"/>
    </source>
</evidence>
<dbReference type="Proteomes" id="UP000635387">
    <property type="component" value="Unassembled WGS sequence"/>
</dbReference>
<gene>
    <name evidence="1" type="ORF">GCM10017790_73980</name>
</gene>
<reference evidence="2" key="1">
    <citation type="journal article" date="2019" name="Int. J. Syst. Evol. Microbiol.">
        <title>The Global Catalogue of Microorganisms (GCM) 10K type strain sequencing project: providing services to taxonomists for standard genome sequencing and annotation.</title>
        <authorList>
            <consortium name="The Broad Institute Genomics Platform"/>
            <consortium name="The Broad Institute Genome Sequencing Center for Infectious Disease"/>
            <person name="Wu L."/>
            <person name="Ma J."/>
        </authorList>
    </citation>
    <scope>NUCLEOTIDE SEQUENCE [LARGE SCALE GENOMIC DNA]</scope>
    <source>
        <strain evidence="2">CGMCC 4.7683</strain>
    </source>
</reference>
<organism evidence="1 2">
    <name type="scientific">Amycolatopsis oliviviridis</name>
    <dbReference type="NCBI Taxonomy" id="1471590"/>
    <lineage>
        <taxon>Bacteria</taxon>
        <taxon>Bacillati</taxon>
        <taxon>Actinomycetota</taxon>
        <taxon>Actinomycetes</taxon>
        <taxon>Pseudonocardiales</taxon>
        <taxon>Pseudonocardiaceae</taxon>
        <taxon>Amycolatopsis</taxon>
    </lineage>
</organism>
<protein>
    <submittedName>
        <fullName evidence="1">Uncharacterized protein</fullName>
    </submittedName>
</protein>
<dbReference type="RefSeq" id="WP_229908167.1">
    <property type="nucleotide sequence ID" value="NZ_BNAY01000011.1"/>
</dbReference>
<evidence type="ECO:0000313" key="1">
    <source>
        <dbReference type="EMBL" id="GHH34292.1"/>
    </source>
</evidence>
<dbReference type="InterPro" id="IPR036890">
    <property type="entry name" value="HATPase_C_sf"/>
</dbReference>
<proteinExistence type="predicted"/>
<name>A0ABQ3M919_9PSEU</name>
<comment type="caution">
    <text evidence="1">The sequence shown here is derived from an EMBL/GenBank/DDBJ whole genome shotgun (WGS) entry which is preliminary data.</text>
</comment>
<sequence length="87" mass="9931">MSVVAALSEWLVHTNRRHNGSWTQRYEHGLPVTDLTPIADDGTTGTIVHFHPQRNLRTTAQPPASTLKRWTESWQQLSTETIDRRIG</sequence>
<dbReference type="SUPFAM" id="SSF55874">
    <property type="entry name" value="ATPase domain of HSP90 chaperone/DNA topoisomerase II/histidine kinase"/>
    <property type="match status" value="1"/>
</dbReference>